<evidence type="ECO:0000313" key="2">
    <source>
        <dbReference type="Proteomes" id="UP001144205"/>
    </source>
</evidence>
<dbReference type="SUPFAM" id="SSF52540">
    <property type="entry name" value="P-loop containing nucleoside triphosphate hydrolases"/>
    <property type="match status" value="1"/>
</dbReference>
<protein>
    <recommendedName>
        <fullName evidence="3">Sulfotransferase family protein</fullName>
    </recommendedName>
</protein>
<sequence>MELFLHLGAHRTGSTAFQRTLKRNGDVLAAAGTAYWGPEWMRGRDHLMLRDNGRFDTGAEAAVAEDLAATGAARLIVSDENILGSMRRNLLEGGFYAGAVARLVAYCSHLGMEPARIGLGIRDYAAYWVSAYSYLLPAKPLPDFAALKPALLAPDRGWREVIADLRGLFPRAEIMVWPLEAVQGRMRALVARFADQTPQRLRGVEKRINTAPGLAAIPAVRAIRAAEPDLNGAQMRARLAEMDLAGAPAPELFTGAERRALAARYAEDCAALAAGFADVRYLAEGRI</sequence>
<proteinExistence type="predicted"/>
<reference evidence="1" key="1">
    <citation type="journal article" date="2023" name="Int. J. Syst. Evol. Microbiol.">
        <title>Sinisalibacter aestuarii sp. nov., isolated from estuarine sediment of the Arakawa River.</title>
        <authorList>
            <person name="Arafat S.T."/>
            <person name="Hirano S."/>
            <person name="Sato A."/>
            <person name="Takeuchi K."/>
            <person name="Yasuda T."/>
            <person name="Terahara T."/>
            <person name="Hamada M."/>
            <person name="Kobayashi T."/>
        </authorList>
    </citation>
    <scope>NUCLEOTIDE SEQUENCE</scope>
    <source>
        <strain evidence="1">B-399</strain>
    </source>
</reference>
<name>A0ABQ5LW59_9RHOB</name>
<dbReference type="EMBL" id="BROH01000006">
    <property type="protein sequence ID" value="GKY88342.1"/>
    <property type="molecule type" value="Genomic_DNA"/>
</dbReference>
<evidence type="ECO:0008006" key="3">
    <source>
        <dbReference type="Google" id="ProtNLM"/>
    </source>
</evidence>
<comment type="caution">
    <text evidence="1">The sequence shown here is derived from an EMBL/GenBank/DDBJ whole genome shotgun (WGS) entry which is preliminary data.</text>
</comment>
<dbReference type="Proteomes" id="UP001144205">
    <property type="component" value="Unassembled WGS sequence"/>
</dbReference>
<gene>
    <name evidence="1" type="ORF">STA1M1_22110</name>
</gene>
<dbReference type="RefSeq" id="WP_281842386.1">
    <property type="nucleotide sequence ID" value="NZ_BROH01000006.1"/>
</dbReference>
<accession>A0ABQ5LW59</accession>
<keyword evidence="2" id="KW-1185">Reference proteome</keyword>
<dbReference type="InterPro" id="IPR027417">
    <property type="entry name" value="P-loop_NTPase"/>
</dbReference>
<organism evidence="1 2">
    <name type="scientific">Sinisalibacter aestuarii</name>
    <dbReference type="NCBI Taxonomy" id="2949426"/>
    <lineage>
        <taxon>Bacteria</taxon>
        <taxon>Pseudomonadati</taxon>
        <taxon>Pseudomonadota</taxon>
        <taxon>Alphaproteobacteria</taxon>
        <taxon>Rhodobacterales</taxon>
        <taxon>Roseobacteraceae</taxon>
        <taxon>Sinisalibacter</taxon>
    </lineage>
</organism>
<evidence type="ECO:0000313" key="1">
    <source>
        <dbReference type="EMBL" id="GKY88342.1"/>
    </source>
</evidence>